<feature type="compositionally biased region" description="Polar residues" evidence="1">
    <location>
        <begin position="134"/>
        <end position="154"/>
    </location>
</feature>
<keyword evidence="3" id="KW-1185">Reference proteome</keyword>
<feature type="compositionally biased region" description="Low complexity" evidence="1">
    <location>
        <begin position="94"/>
        <end position="116"/>
    </location>
</feature>
<dbReference type="PANTHER" id="PTHR34190">
    <property type="entry name" value="EXPRESSED PROTEIN"/>
    <property type="match status" value="1"/>
</dbReference>
<gene>
    <name evidence="2" type="ORF">L484_023256</name>
</gene>
<dbReference type="eggNOG" id="ENOG502S63D">
    <property type="taxonomic scope" value="Eukaryota"/>
</dbReference>
<organism evidence="2 3">
    <name type="scientific">Morus notabilis</name>
    <dbReference type="NCBI Taxonomy" id="981085"/>
    <lineage>
        <taxon>Eukaryota</taxon>
        <taxon>Viridiplantae</taxon>
        <taxon>Streptophyta</taxon>
        <taxon>Embryophyta</taxon>
        <taxon>Tracheophyta</taxon>
        <taxon>Spermatophyta</taxon>
        <taxon>Magnoliopsida</taxon>
        <taxon>eudicotyledons</taxon>
        <taxon>Gunneridae</taxon>
        <taxon>Pentapetalae</taxon>
        <taxon>rosids</taxon>
        <taxon>fabids</taxon>
        <taxon>Rosales</taxon>
        <taxon>Moraceae</taxon>
        <taxon>Moreae</taxon>
        <taxon>Morus</taxon>
    </lineage>
</organism>
<dbReference type="AlphaFoldDB" id="W9SCQ3"/>
<accession>W9SCQ3</accession>
<evidence type="ECO:0000313" key="2">
    <source>
        <dbReference type="EMBL" id="EXB99726.1"/>
    </source>
</evidence>
<evidence type="ECO:0000256" key="1">
    <source>
        <dbReference type="SAM" id="MobiDB-lite"/>
    </source>
</evidence>
<protein>
    <submittedName>
        <fullName evidence="2">Uncharacterized protein</fullName>
    </submittedName>
</protein>
<reference evidence="3" key="1">
    <citation type="submission" date="2013-01" db="EMBL/GenBank/DDBJ databases">
        <title>Draft Genome Sequence of a Mulberry Tree, Morus notabilis C.K. Schneid.</title>
        <authorList>
            <person name="He N."/>
            <person name="Zhao S."/>
        </authorList>
    </citation>
    <scope>NUCLEOTIDE SEQUENCE</scope>
</reference>
<dbReference type="Proteomes" id="UP000030645">
    <property type="component" value="Unassembled WGS sequence"/>
</dbReference>
<dbReference type="EMBL" id="KE345304">
    <property type="protein sequence ID" value="EXB99726.1"/>
    <property type="molecule type" value="Genomic_DNA"/>
</dbReference>
<sequence length="154" mass="16713">MSDATIPSSSSNPLVSRLDRLDFLMKYLERRTKFQGLESNNDITANFYGGVVDRNGCIPMDLALKEVQFKGSLVDRVAALESRLFQLCLDIESSGTSRASSSGTSSQTSGDTSSHPSRGESSCSLPTFNPPNPSYGSTRISQVHVMSTTHEIEI</sequence>
<dbReference type="OrthoDB" id="1225832at2759"/>
<feature type="region of interest" description="Disordered" evidence="1">
    <location>
        <begin position="94"/>
        <end position="154"/>
    </location>
</feature>
<dbReference type="KEGG" id="mnt:21406026"/>
<evidence type="ECO:0000313" key="3">
    <source>
        <dbReference type="Proteomes" id="UP000030645"/>
    </source>
</evidence>
<dbReference type="PANTHER" id="PTHR34190:SF3">
    <property type="entry name" value="MICROSPORE-SPECIFIC PROMOTER 2"/>
    <property type="match status" value="1"/>
</dbReference>
<proteinExistence type="predicted"/>
<name>W9SCQ3_9ROSA</name>